<keyword evidence="1" id="KW-1185">Reference proteome</keyword>
<proteinExistence type="predicted"/>
<dbReference type="Gene3D" id="3.30.420.10">
    <property type="entry name" value="Ribonuclease H-like superfamily/Ribonuclease H"/>
    <property type="match status" value="1"/>
</dbReference>
<dbReference type="CDD" id="cd09275">
    <property type="entry name" value="RNase_HI_RT_DIRS1"/>
    <property type="match status" value="1"/>
</dbReference>
<gene>
    <name evidence="2" type="primary">LOC106166613</name>
</gene>
<dbReference type="RefSeq" id="XP_013400704.1">
    <property type="nucleotide sequence ID" value="XM_013545250.1"/>
</dbReference>
<dbReference type="SUPFAM" id="SSF53098">
    <property type="entry name" value="Ribonuclease H-like"/>
    <property type="match status" value="1"/>
</dbReference>
<accession>A0A1S3IT43</accession>
<dbReference type="AlphaFoldDB" id="A0A1S3IT43"/>
<dbReference type="PANTHER" id="PTHR33050">
    <property type="entry name" value="REVERSE TRANSCRIPTASE DOMAIN-CONTAINING PROTEIN"/>
    <property type="match status" value="1"/>
</dbReference>
<sequence>MIVTLPLDRQEKIISACKELYKVSKANIRQVVRVIGLLVASFSAVDYGKLYYRKIKALQESKGNYDAPMIISNSMRSDLIWWIVNLKSQHRVIARPNPSETLHTDASTLGWGASYKNNNIGGRWTDVEGKLPINVLELMAILNALKSLKRDLKSKHIKVMSDNTTAVSYINNMGGTVSENCNKVACDIWIWCISHDVWLTCTHIAGKNNEAADKASREFKDDLEWKLDSKIFHKICNFWGIPDIDCFASIINGQVETYCSWKPNPNCSFVDAFTIDWETFNSVYLFPPFSLLGNCVQKVRQDRAKGIIVAPMWPTQAWFPRLMELLVEKPVIIQKKKDLLRLPHLQLKHPLEGKLRLIACKVSGIVSENEDFQRTLPKYLCCLGKQGHKNNITHTLTGGFSTVVKGRVLHFRQLWKQ</sequence>
<dbReference type="KEGG" id="lak:106166613"/>
<dbReference type="Proteomes" id="UP000085678">
    <property type="component" value="Unplaced"/>
</dbReference>
<evidence type="ECO:0000313" key="2">
    <source>
        <dbReference type="RefSeq" id="XP_013400704.1"/>
    </source>
</evidence>
<name>A0A1S3IT43_LINAN</name>
<dbReference type="InterPro" id="IPR012337">
    <property type="entry name" value="RNaseH-like_sf"/>
</dbReference>
<dbReference type="PANTHER" id="PTHR33050:SF7">
    <property type="entry name" value="RIBONUCLEASE H"/>
    <property type="match status" value="1"/>
</dbReference>
<dbReference type="OMA" id="ACISETR"/>
<dbReference type="InParanoid" id="A0A1S3IT43"/>
<dbReference type="OrthoDB" id="6140514at2759"/>
<dbReference type="GO" id="GO:0003676">
    <property type="term" value="F:nucleic acid binding"/>
    <property type="evidence" value="ECO:0007669"/>
    <property type="project" value="InterPro"/>
</dbReference>
<protein>
    <submittedName>
        <fullName evidence="2">Uncharacterized protein LOC106166613</fullName>
    </submittedName>
</protein>
<dbReference type="InterPro" id="IPR052055">
    <property type="entry name" value="Hepadnavirus_pol/RT"/>
</dbReference>
<dbReference type="GeneID" id="106166613"/>
<reference evidence="2" key="1">
    <citation type="submission" date="2025-08" db="UniProtKB">
        <authorList>
            <consortium name="RefSeq"/>
        </authorList>
    </citation>
    <scope>IDENTIFICATION</scope>
    <source>
        <tissue evidence="2">Gonads</tissue>
    </source>
</reference>
<evidence type="ECO:0000313" key="1">
    <source>
        <dbReference type="Proteomes" id="UP000085678"/>
    </source>
</evidence>
<dbReference type="InterPro" id="IPR036397">
    <property type="entry name" value="RNaseH_sf"/>
</dbReference>
<organism evidence="1 2">
    <name type="scientific">Lingula anatina</name>
    <name type="common">Brachiopod</name>
    <name type="synonym">Lingula unguis</name>
    <dbReference type="NCBI Taxonomy" id="7574"/>
    <lineage>
        <taxon>Eukaryota</taxon>
        <taxon>Metazoa</taxon>
        <taxon>Spiralia</taxon>
        <taxon>Lophotrochozoa</taxon>
        <taxon>Brachiopoda</taxon>
        <taxon>Linguliformea</taxon>
        <taxon>Lingulata</taxon>
        <taxon>Lingulida</taxon>
        <taxon>Linguloidea</taxon>
        <taxon>Lingulidae</taxon>
        <taxon>Lingula</taxon>
    </lineage>
</organism>